<proteinExistence type="predicted"/>
<evidence type="ECO:0000313" key="3">
    <source>
        <dbReference type="EMBL" id="WFR95902.1"/>
    </source>
</evidence>
<dbReference type="PANTHER" id="PTHR36933">
    <property type="entry name" value="SLL0788 PROTEIN"/>
    <property type="match status" value="1"/>
</dbReference>
<feature type="chain" id="PRO_5042227410" evidence="1">
    <location>
        <begin position="22"/>
        <end position="120"/>
    </location>
</feature>
<dbReference type="KEGG" id="rtu:PR017_01760"/>
<name>A0AAF1K4U8_9HYPH</name>
<protein>
    <submittedName>
        <fullName evidence="3">DUF305 domain-containing protein</fullName>
    </submittedName>
</protein>
<dbReference type="Proteomes" id="UP000249499">
    <property type="component" value="Chromosome"/>
</dbReference>
<reference evidence="4" key="2">
    <citation type="journal article" date="2023" name="MicrobiologyOpen">
        <title>Genomics of the tumorigenes clade of the family Rhizobiaceae and description of Rhizobium rhododendri sp. nov.</title>
        <authorList>
            <person name="Kuzmanovic N."/>
            <person name="diCenzo G.C."/>
            <person name="Bunk B."/>
            <person name="Sproeer C."/>
            <person name="Fruehling A."/>
            <person name="Neumann-Schaal M."/>
            <person name="Overmann J."/>
            <person name="Smalla K."/>
        </authorList>
    </citation>
    <scope>NUCLEOTIDE SEQUENCE [LARGE SCALE GENOMIC DNA]</scope>
    <source>
        <strain evidence="4">1078</strain>
    </source>
</reference>
<sequence length="120" mass="13081">MLTKTIFLASILAFGSSSGFAEDMSKMDMSKPMGDQSPSSQAFAAANAQMHKDMGLTYSGNADADFVRGMIAHHQGAIEMAKIELQYGKDPELRKLAKGVIEAQQKEIKEMEAWLKAHGK</sequence>
<dbReference type="PANTHER" id="PTHR36933:SF1">
    <property type="entry name" value="SLL0788 PROTEIN"/>
    <property type="match status" value="1"/>
</dbReference>
<dbReference type="Pfam" id="PF03713">
    <property type="entry name" value="DUF305"/>
    <property type="match status" value="1"/>
</dbReference>
<organism evidence="3 4">
    <name type="scientific">Rhizobium tumorigenes</name>
    <dbReference type="NCBI Taxonomy" id="2041385"/>
    <lineage>
        <taxon>Bacteria</taxon>
        <taxon>Pseudomonadati</taxon>
        <taxon>Pseudomonadota</taxon>
        <taxon>Alphaproteobacteria</taxon>
        <taxon>Hyphomicrobiales</taxon>
        <taxon>Rhizobiaceae</taxon>
        <taxon>Rhizobium/Agrobacterium group</taxon>
        <taxon>Rhizobium</taxon>
    </lineage>
</organism>
<dbReference type="AlphaFoldDB" id="A0AAF1K4U8"/>
<evidence type="ECO:0000256" key="1">
    <source>
        <dbReference type="SAM" id="SignalP"/>
    </source>
</evidence>
<accession>A0AAF1K4U8</accession>
<dbReference type="InterPro" id="IPR012347">
    <property type="entry name" value="Ferritin-like"/>
</dbReference>
<feature type="domain" description="DUF305" evidence="2">
    <location>
        <begin position="27"/>
        <end position="115"/>
    </location>
</feature>
<reference evidence="3 4" key="1">
    <citation type="journal article" date="2018" name="Sci. Rep.">
        <title>Rhizobium tumorigenes sp. nov., a novel plant tumorigenic bacterium isolated from cane gall tumors on thornless blackberry.</title>
        <authorList>
            <person name="Kuzmanovi N."/>
            <person name="Smalla K."/>
            <person name="Gronow S."/>
            <person name="PuBawska J."/>
        </authorList>
    </citation>
    <scope>NUCLEOTIDE SEQUENCE [LARGE SCALE GENOMIC DNA]</scope>
    <source>
        <strain evidence="3 4">1078</strain>
    </source>
</reference>
<evidence type="ECO:0000313" key="4">
    <source>
        <dbReference type="Proteomes" id="UP000249499"/>
    </source>
</evidence>
<dbReference type="EMBL" id="CP117255">
    <property type="protein sequence ID" value="WFR95902.1"/>
    <property type="molecule type" value="Genomic_DNA"/>
</dbReference>
<keyword evidence="1" id="KW-0732">Signal</keyword>
<dbReference type="InterPro" id="IPR005183">
    <property type="entry name" value="DUF305_CopM-like"/>
</dbReference>
<evidence type="ECO:0000259" key="2">
    <source>
        <dbReference type="Pfam" id="PF03713"/>
    </source>
</evidence>
<gene>
    <name evidence="3" type="ORF">PR017_01760</name>
</gene>
<dbReference type="Gene3D" id="1.20.1260.10">
    <property type="match status" value="1"/>
</dbReference>
<keyword evidence="4" id="KW-1185">Reference proteome</keyword>
<feature type="signal peptide" evidence="1">
    <location>
        <begin position="1"/>
        <end position="21"/>
    </location>
</feature>
<dbReference type="RefSeq" id="WP_111217552.1">
    <property type="nucleotide sequence ID" value="NZ_CP117255.1"/>
</dbReference>